<evidence type="ECO:0000256" key="1">
    <source>
        <dbReference type="SAM" id="MobiDB-lite"/>
    </source>
</evidence>
<feature type="transmembrane region" description="Helical" evidence="2">
    <location>
        <begin position="152"/>
        <end position="171"/>
    </location>
</feature>
<protein>
    <submittedName>
        <fullName evidence="3">Uncharacterized protein</fullName>
    </submittedName>
</protein>
<dbReference type="Proteomes" id="UP000018763">
    <property type="component" value="Chromosome"/>
</dbReference>
<proteinExistence type="predicted"/>
<keyword evidence="2" id="KW-0812">Transmembrane</keyword>
<dbReference type="eggNOG" id="ENOG5031HW8">
    <property type="taxonomic scope" value="Bacteria"/>
</dbReference>
<evidence type="ECO:0000313" key="4">
    <source>
        <dbReference type="Proteomes" id="UP000018763"/>
    </source>
</evidence>
<keyword evidence="2" id="KW-0472">Membrane</keyword>
<evidence type="ECO:0000256" key="2">
    <source>
        <dbReference type="SAM" id="Phobius"/>
    </source>
</evidence>
<dbReference type="EMBL" id="CP006936">
    <property type="protein sequence ID" value="AHC26025.1"/>
    <property type="molecule type" value="Genomic_DNA"/>
</dbReference>
<reference evidence="3 4" key="1">
    <citation type="journal article" date="2014" name="Genome Announc.">
        <title>Complete Genome Sequence of Sterol-Transforming Mycobacterium neoaurum Strain VKM Ac-1815D.</title>
        <authorList>
            <person name="Shtratnikova V.Y."/>
            <person name="Bragin E.Y."/>
            <person name="Dovbnya D.V."/>
            <person name="Pekov Y.A."/>
            <person name="Schelkunov M.I."/>
            <person name="Strizhov N."/>
            <person name="Ivashina T.V."/>
            <person name="Ashapkin V.V."/>
            <person name="Donova M.V."/>
        </authorList>
    </citation>
    <scope>NUCLEOTIDE SEQUENCE [LARGE SCALE GENOMIC DNA]</scope>
    <source>
        <strain evidence="3 4">VKM Ac-1815D</strain>
    </source>
</reference>
<sequence>MADGANVADGATVTSDTTETNDTNVFDGSTVAVVPPVTSDPQPARPGYPPAAEAPTADAKTTGQDSRQGARGWSMPKNPVTRRHVDTAGRLARSAGTALLTAAHAVATSCADVARATSRAVGSVPPALRTMAVLAALMLLGIVGSIAWRGTAGLLCSVVVIPVCAIALGALGHRRYGNGHSQADHTAQTATAAPAASAKDLQRAVDYVDHKLTLALNSFGAERQQAAMIALFQAKTALELTLGTEQTETTPIDALLLPDESAARPRIRAGAKTALRESSSLAAS</sequence>
<feature type="compositionally biased region" description="Low complexity" evidence="1">
    <location>
        <begin position="12"/>
        <end position="25"/>
    </location>
</feature>
<accession>V5XC62</accession>
<feature type="transmembrane region" description="Helical" evidence="2">
    <location>
        <begin position="127"/>
        <end position="146"/>
    </location>
</feature>
<keyword evidence="4" id="KW-1185">Reference proteome</keyword>
<gene>
    <name evidence="3" type="ORF">D174_16150</name>
</gene>
<name>V5XC62_MYCNE</name>
<organism evidence="3 4">
    <name type="scientific">Mycolicibacterium neoaurum VKM Ac-1815D</name>
    <dbReference type="NCBI Taxonomy" id="700508"/>
    <lineage>
        <taxon>Bacteria</taxon>
        <taxon>Bacillati</taxon>
        <taxon>Actinomycetota</taxon>
        <taxon>Actinomycetes</taxon>
        <taxon>Mycobacteriales</taxon>
        <taxon>Mycobacteriaceae</taxon>
        <taxon>Mycolicibacterium</taxon>
    </lineage>
</organism>
<feature type="region of interest" description="Disordered" evidence="1">
    <location>
        <begin position="1"/>
        <end position="81"/>
    </location>
</feature>
<evidence type="ECO:0000313" key="3">
    <source>
        <dbReference type="EMBL" id="AHC26025.1"/>
    </source>
</evidence>
<dbReference type="AlphaFoldDB" id="V5XC62"/>
<keyword evidence="2" id="KW-1133">Transmembrane helix</keyword>